<comment type="similarity">
    <text evidence="2">Belongs to the eukaryotic RPA49/POLR1E RNA polymerase subunit family.</text>
</comment>
<dbReference type="Proteomes" id="UP000002630">
    <property type="component" value="Linkage Group LG29"/>
</dbReference>
<dbReference type="GO" id="GO:0000428">
    <property type="term" value="C:DNA-directed RNA polymerase complex"/>
    <property type="evidence" value="ECO:0007669"/>
    <property type="project" value="UniProtKB-KW"/>
</dbReference>
<comment type="subcellular location">
    <subcellularLocation>
        <location evidence="1">Nucleus</location>
        <location evidence="1">Nucleolus</location>
    </subcellularLocation>
</comment>
<dbReference type="AlphaFoldDB" id="D7FGR9"/>
<dbReference type="OrthoDB" id="532500at2759"/>
<keyword evidence="3" id="KW-0240">DNA-directed RNA polymerase</keyword>
<keyword evidence="4" id="KW-0804">Transcription</keyword>
<evidence type="ECO:0000256" key="4">
    <source>
        <dbReference type="ARBA" id="ARBA00023163"/>
    </source>
</evidence>
<dbReference type="PANTHER" id="PTHR14440">
    <property type="entry name" value="DNA-DIRECTED RNA POLYMERASE I SUBUNIT RPA49"/>
    <property type="match status" value="1"/>
</dbReference>
<accession>D7FGR9</accession>
<evidence type="ECO:0000256" key="2">
    <source>
        <dbReference type="ARBA" id="ARBA00009430"/>
    </source>
</evidence>
<keyword evidence="8" id="KW-1185">Reference proteome</keyword>
<keyword evidence="5" id="KW-0539">Nucleus</keyword>
<organism evidence="7 8">
    <name type="scientific">Ectocarpus siliculosus</name>
    <name type="common">Brown alga</name>
    <name type="synonym">Conferva siliculosa</name>
    <dbReference type="NCBI Taxonomy" id="2880"/>
    <lineage>
        <taxon>Eukaryota</taxon>
        <taxon>Sar</taxon>
        <taxon>Stramenopiles</taxon>
        <taxon>Ochrophyta</taxon>
        <taxon>PX clade</taxon>
        <taxon>Phaeophyceae</taxon>
        <taxon>Ectocarpales</taxon>
        <taxon>Ectocarpaceae</taxon>
        <taxon>Ectocarpus</taxon>
    </lineage>
</organism>
<evidence type="ECO:0000256" key="6">
    <source>
        <dbReference type="SAM" id="MobiDB-lite"/>
    </source>
</evidence>
<dbReference type="InParanoid" id="D7FGR9"/>
<dbReference type="EMBL" id="FN649754">
    <property type="protein sequence ID" value="CBJ28345.1"/>
    <property type="molecule type" value="Genomic_DNA"/>
</dbReference>
<dbReference type="EMBL" id="FN647694">
    <property type="protein sequence ID" value="CBJ28345.1"/>
    <property type="molecule type" value="Genomic_DNA"/>
</dbReference>
<feature type="compositionally biased region" description="Gly residues" evidence="6">
    <location>
        <begin position="26"/>
        <end position="39"/>
    </location>
</feature>
<dbReference type="InterPro" id="IPR009668">
    <property type="entry name" value="RNA_pol-assoc_fac_A49-like"/>
</dbReference>
<dbReference type="GO" id="GO:0003677">
    <property type="term" value="F:DNA binding"/>
    <property type="evidence" value="ECO:0007669"/>
    <property type="project" value="InterPro"/>
</dbReference>
<dbReference type="GO" id="GO:0005730">
    <property type="term" value="C:nucleolus"/>
    <property type="evidence" value="ECO:0007669"/>
    <property type="project" value="UniProtKB-SubCell"/>
</dbReference>
<evidence type="ECO:0000256" key="3">
    <source>
        <dbReference type="ARBA" id="ARBA00022478"/>
    </source>
</evidence>
<dbReference type="OMA" id="NIEDFAM"/>
<gene>
    <name evidence="7" type="ORF">Esi_0101_0047</name>
</gene>
<protein>
    <submittedName>
        <fullName evidence="7">Uncharacterized protein</fullName>
    </submittedName>
</protein>
<dbReference type="eggNOG" id="KOG4183">
    <property type="taxonomic scope" value="Eukaryota"/>
</dbReference>
<dbReference type="Pfam" id="PF06870">
    <property type="entry name" value="RNA_pol_I_A49"/>
    <property type="match status" value="1"/>
</dbReference>
<dbReference type="STRING" id="2880.D7FGR9"/>
<proteinExistence type="inferred from homology"/>
<evidence type="ECO:0000313" key="8">
    <source>
        <dbReference type="Proteomes" id="UP000002630"/>
    </source>
</evidence>
<evidence type="ECO:0000256" key="1">
    <source>
        <dbReference type="ARBA" id="ARBA00004604"/>
    </source>
</evidence>
<feature type="region of interest" description="Disordered" evidence="6">
    <location>
        <begin position="1"/>
        <end position="46"/>
    </location>
</feature>
<reference evidence="7 8" key="1">
    <citation type="journal article" date="2010" name="Nature">
        <title>The Ectocarpus genome and the independent evolution of multicellularity in brown algae.</title>
        <authorList>
            <person name="Cock J.M."/>
            <person name="Sterck L."/>
            <person name="Rouze P."/>
            <person name="Scornet D."/>
            <person name="Allen A.E."/>
            <person name="Amoutzias G."/>
            <person name="Anthouard V."/>
            <person name="Artiguenave F."/>
            <person name="Aury J.M."/>
            <person name="Badger J.H."/>
            <person name="Beszteri B."/>
            <person name="Billiau K."/>
            <person name="Bonnet E."/>
            <person name="Bothwell J.H."/>
            <person name="Bowler C."/>
            <person name="Boyen C."/>
            <person name="Brownlee C."/>
            <person name="Carrano C.J."/>
            <person name="Charrier B."/>
            <person name="Cho G.Y."/>
            <person name="Coelho S.M."/>
            <person name="Collen J."/>
            <person name="Corre E."/>
            <person name="Da Silva C."/>
            <person name="Delage L."/>
            <person name="Delaroque N."/>
            <person name="Dittami S.M."/>
            <person name="Doulbeau S."/>
            <person name="Elias M."/>
            <person name="Farnham G."/>
            <person name="Gachon C.M."/>
            <person name="Gschloessl B."/>
            <person name="Heesch S."/>
            <person name="Jabbari K."/>
            <person name="Jubin C."/>
            <person name="Kawai H."/>
            <person name="Kimura K."/>
            <person name="Kloareg B."/>
            <person name="Kupper F.C."/>
            <person name="Lang D."/>
            <person name="Le Bail A."/>
            <person name="Leblanc C."/>
            <person name="Lerouge P."/>
            <person name="Lohr M."/>
            <person name="Lopez P.J."/>
            <person name="Martens C."/>
            <person name="Maumus F."/>
            <person name="Michel G."/>
            <person name="Miranda-Saavedra D."/>
            <person name="Morales J."/>
            <person name="Moreau H."/>
            <person name="Motomura T."/>
            <person name="Nagasato C."/>
            <person name="Napoli C.A."/>
            <person name="Nelson D.R."/>
            <person name="Nyvall-Collen P."/>
            <person name="Peters A.F."/>
            <person name="Pommier C."/>
            <person name="Potin P."/>
            <person name="Poulain J."/>
            <person name="Quesneville H."/>
            <person name="Read B."/>
            <person name="Rensing S.A."/>
            <person name="Ritter A."/>
            <person name="Rousvoal S."/>
            <person name="Samanta M."/>
            <person name="Samson G."/>
            <person name="Schroeder D.C."/>
            <person name="Segurens B."/>
            <person name="Strittmatter M."/>
            <person name="Tonon T."/>
            <person name="Tregear J.W."/>
            <person name="Valentin K."/>
            <person name="von Dassow P."/>
            <person name="Yamagishi T."/>
            <person name="Van de Peer Y."/>
            <person name="Wincker P."/>
        </authorList>
    </citation>
    <scope>NUCLEOTIDE SEQUENCE [LARGE SCALE GENOMIC DNA]</scope>
    <source>
        <strain evidence="8">Ec32 / CCAP1310/4</strain>
    </source>
</reference>
<sequence length="460" mass="49840">MAPGDDPDAERSSKKSKKRRREEGLAEGGVVGAGAGGGKRAPSSREVVLRRAAEGSAGPILVSFANQTVPGDMSAVEFRMHEADDEEREGQKIVMGDGGRMDYWGLNFGPGAESNDLCRFLVGVEDGATGELILHEAGHAYSLRQSVGDKDDNIEDFAMEGLEYKQRKDALVNQFGSKKKKAAIRSRDANVIQAGSVVGGSAMSRVLGRALKEEEGGGAGGVDGDPTATDGALAAVEEARRRFLPKMRTEASTPEGVYSAGDIAGVQELESMEREIDRAAEQIEGGMHQWAKDFAERPRESCPHFVGKRLTLLLDLGERNQKRRMLELLYLRHMCVFHHASALLKGTPAQLSAKLDIPEIVLRRLLEKFSVCEKKGAGGTANYVRTKTLKNQLVVHALCLALVLEGCRLEIGVLAEDFRLSTAEARSMLRELGCTATNTSAHLKLPLTFPRSRKARASTK</sequence>
<name>D7FGR9_ECTSI</name>
<evidence type="ECO:0000256" key="5">
    <source>
        <dbReference type="ARBA" id="ARBA00023242"/>
    </source>
</evidence>
<evidence type="ECO:0000313" key="7">
    <source>
        <dbReference type="EMBL" id="CBJ28345.1"/>
    </source>
</evidence>
<dbReference type="GO" id="GO:0006351">
    <property type="term" value="P:DNA-templated transcription"/>
    <property type="evidence" value="ECO:0007669"/>
    <property type="project" value="InterPro"/>
</dbReference>